<keyword evidence="2" id="KW-1185">Reference proteome</keyword>
<name>A0AB34ANW1_STAUR</name>
<dbReference type="Proteomes" id="UP000321839">
    <property type="component" value="Unassembled WGS sequence"/>
</dbReference>
<evidence type="ECO:0000313" key="1">
    <source>
        <dbReference type="EMBL" id="GEQ04109.1"/>
    </source>
</evidence>
<dbReference type="RefSeq" id="WP_073346240.1">
    <property type="nucleotide sequence ID" value="NZ_BKAW01000027.1"/>
</dbReference>
<comment type="caution">
    <text evidence="1">The sequence shown here is derived from an EMBL/GenBank/DDBJ whole genome shotgun (WGS) entry which is preliminary data.</text>
</comment>
<dbReference type="EMBL" id="BKAW01000027">
    <property type="protein sequence ID" value="GEQ04109.1"/>
    <property type="molecule type" value="Genomic_DNA"/>
</dbReference>
<gene>
    <name evidence="1" type="ORF">SCO02_25500</name>
</gene>
<organism evidence="1 2">
    <name type="scientific">Staphylococcus ureilyticus</name>
    <name type="common">Staphylococcus cohnii subsp. urealyticus</name>
    <dbReference type="NCBI Taxonomy" id="94138"/>
    <lineage>
        <taxon>Bacteria</taxon>
        <taxon>Bacillati</taxon>
        <taxon>Bacillota</taxon>
        <taxon>Bacilli</taxon>
        <taxon>Bacillales</taxon>
        <taxon>Staphylococcaceae</taxon>
        <taxon>Staphylococcus</taxon>
        <taxon>Staphylococcus cohnii species complex</taxon>
    </lineage>
</organism>
<accession>A0AB34ANW1</accession>
<evidence type="ECO:0000313" key="2">
    <source>
        <dbReference type="Proteomes" id="UP000321839"/>
    </source>
</evidence>
<sequence length="95" mass="10882">MKKFAAIHFISGESIDLYEDTFIETVNNISGSDNFYTQVMFSGSLFEEDFSMKKVNPSKPKLGLLGMFSDSDFFTVDEVKKVYYKSSSIHSINFY</sequence>
<dbReference type="AlphaFoldDB" id="A0AB34ANW1"/>
<protein>
    <submittedName>
        <fullName evidence="1">Uncharacterized protein</fullName>
    </submittedName>
</protein>
<reference evidence="1 2" key="1">
    <citation type="submission" date="2019-07" db="EMBL/GenBank/DDBJ databases">
        <title>Whole genome shotgun sequence of Staphylococcus cohnii subsp. urealyticus NBRC 109766.</title>
        <authorList>
            <person name="Hosoyama A."/>
            <person name="Uohara A."/>
            <person name="Ohji S."/>
            <person name="Ichikawa N."/>
        </authorList>
    </citation>
    <scope>NUCLEOTIDE SEQUENCE [LARGE SCALE GENOMIC DNA]</scope>
    <source>
        <strain evidence="1 2">NBRC 109766</strain>
    </source>
</reference>
<proteinExistence type="predicted"/>